<dbReference type="EMBL" id="NBYY01000006">
    <property type="protein sequence ID" value="PCS24081.1"/>
    <property type="molecule type" value="Genomic_DNA"/>
</dbReference>
<comment type="caution">
    <text evidence="1">The sequence shown here is derived from an EMBL/GenBank/DDBJ whole genome shotgun (WGS) entry which is preliminary data.</text>
</comment>
<gene>
    <name evidence="1" type="ORF">BTN49_0274</name>
</gene>
<keyword evidence="2" id="KW-1185">Reference proteome</keyword>
<dbReference type="AlphaFoldDB" id="A0A2A5T7E4"/>
<organism evidence="1 2">
    <name type="scientific">Candidatus Enterovibrio escicola</name>
    <dbReference type="NCBI Taxonomy" id="1927127"/>
    <lineage>
        <taxon>Bacteria</taxon>
        <taxon>Pseudomonadati</taxon>
        <taxon>Pseudomonadota</taxon>
        <taxon>Gammaproteobacteria</taxon>
        <taxon>Vibrionales</taxon>
        <taxon>Vibrionaceae</taxon>
        <taxon>Enterovibrio</taxon>
    </lineage>
</organism>
<name>A0A2A5T7E4_9GAMM</name>
<evidence type="ECO:0000313" key="2">
    <source>
        <dbReference type="Proteomes" id="UP000219020"/>
    </source>
</evidence>
<accession>A0A2A5T7E4</accession>
<proteinExistence type="predicted"/>
<reference evidence="2" key="1">
    <citation type="submission" date="2017-04" db="EMBL/GenBank/DDBJ databases">
        <title>Genome evolution of the luminous symbionts of deep sea anglerfish.</title>
        <authorList>
            <person name="Hendry T.A."/>
        </authorList>
    </citation>
    <scope>NUCLEOTIDE SEQUENCE [LARGE SCALE GENOMIC DNA]</scope>
</reference>
<protein>
    <recommendedName>
        <fullName evidence="3">Mobile element protein</fullName>
    </recommendedName>
</protein>
<dbReference type="Proteomes" id="UP000219020">
    <property type="component" value="Unassembled WGS sequence"/>
</dbReference>
<sequence>MTLMCLLHEVIAAEVSLVFMGDNEALPRLLNPTSDLHNHLCRSEVN</sequence>
<evidence type="ECO:0008006" key="3">
    <source>
        <dbReference type="Google" id="ProtNLM"/>
    </source>
</evidence>
<evidence type="ECO:0000313" key="1">
    <source>
        <dbReference type="EMBL" id="PCS24081.1"/>
    </source>
</evidence>